<keyword evidence="2" id="KW-1185">Reference proteome</keyword>
<comment type="caution">
    <text evidence="1">The sequence shown here is derived from an EMBL/GenBank/DDBJ whole genome shotgun (WGS) entry which is preliminary data.</text>
</comment>
<dbReference type="EMBL" id="WMEU01000003">
    <property type="protein sequence ID" value="MYL54118.1"/>
    <property type="molecule type" value="Genomic_DNA"/>
</dbReference>
<sequence>MTLSKVITEINGGGLAYCILYLILLIISSILILILYRQQRGRYIWLGLIMHAAMSLFVSDTIIKFTFFPDGHYINYGLGGAAIRFNASMVCSICISFLLTVVVYFEVVVKKLIHADYSSSY</sequence>
<evidence type="ECO:0000313" key="2">
    <source>
        <dbReference type="Proteomes" id="UP000466692"/>
    </source>
</evidence>
<protein>
    <submittedName>
        <fullName evidence="1">Uncharacterized protein</fullName>
    </submittedName>
</protein>
<organism evidence="1 2">
    <name type="scientific">Pontibacillus yanchengensis</name>
    <dbReference type="NCBI Taxonomy" id="462910"/>
    <lineage>
        <taxon>Bacteria</taxon>
        <taxon>Bacillati</taxon>
        <taxon>Bacillota</taxon>
        <taxon>Bacilli</taxon>
        <taxon>Bacillales</taxon>
        <taxon>Bacillaceae</taxon>
        <taxon>Pontibacillus</taxon>
    </lineage>
</organism>
<reference evidence="1" key="1">
    <citation type="submission" date="2019-11" db="EMBL/GenBank/DDBJ databases">
        <title>Genome sequences of 17 halophilic strains isolated from different environments.</title>
        <authorList>
            <person name="Furrow R.E."/>
        </authorList>
    </citation>
    <scope>NUCLEOTIDE SEQUENCE</scope>
    <source>
        <strain evidence="1">22510_22_Filter</strain>
    </source>
</reference>
<proteinExistence type="predicted"/>
<dbReference type="Proteomes" id="UP000466692">
    <property type="component" value="Unassembled WGS sequence"/>
</dbReference>
<name>A0ACC7VF88_9BACI</name>
<gene>
    <name evidence="1" type="ORF">GLW08_12295</name>
</gene>
<accession>A0ACC7VF88</accession>
<evidence type="ECO:0000313" key="1">
    <source>
        <dbReference type="EMBL" id="MYL54118.1"/>
    </source>
</evidence>